<dbReference type="AlphaFoldDB" id="A0A0P1FRK6"/>
<dbReference type="Proteomes" id="UP000051887">
    <property type="component" value="Unassembled WGS sequence"/>
</dbReference>
<reference evidence="2 4" key="2">
    <citation type="submission" date="2015-09" db="EMBL/GenBank/DDBJ databases">
        <authorList>
            <person name="Rodrigo-Torres L."/>
            <person name="Arahal D.R."/>
        </authorList>
    </citation>
    <scope>NUCLEOTIDE SEQUENCE [LARGE SCALE GENOMIC DNA]</scope>
    <source>
        <strain evidence="2 4">CECT 5118</strain>
    </source>
</reference>
<protein>
    <submittedName>
        <fullName evidence="3">Uncharacterized protein</fullName>
    </submittedName>
</protein>
<evidence type="ECO:0000313" key="4">
    <source>
        <dbReference type="Proteomes" id="UP000051086"/>
    </source>
</evidence>
<evidence type="ECO:0000313" key="2">
    <source>
        <dbReference type="EMBL" id="CUH67049.1"/>
    </source>
</evidence>
<name>A0A0P1FRK6_9RHOB</name>
<evidence type="ECO:0000313" key="5">
    <source>
        <dbReference type="Proteomes" id="UP000051887"/>
    </source>
</evidence>
<dbReference type="OrthoDB" id="7869410at2"/>
<dbReference type="EMBL" id="CYSB01000028">
    <property type="protein sequence ID" value="CUH67049.1"/>
    <property type="molecule type" value="Genomic_DNA"/>
</dbReference>
<keyword evidence="1" id="KW-0732">Signal</keyword>
<feature type="signal peptide" evidence="1">
    <location>
        <begin position="1"/>
        <end position="18"/>
    </location>
</feature>
<proteinExistence type="predicted"/>
<evidence type="ECO:0000313" key="3">
    <source>
        <dbReference type="EMBL" id="CUH71089.1"/>
    </source>
</evidence>
<dbReference type="RefSeq" id="WP_058242406.1">
    <property type="nucleotide sequence ID" value="NZ_CYSB01000028.1"/>
</dbReference>
<accession>A0A0P1FRK6</accession>
<gene>
    <name evidence="2" type="ORF">TL5118_02017</name>
    <name evidence="3" type="ORF">TL5120_00869</name>
</gene>
<dbReference type="Proteomes" id="UP000051086">
    <property type="component" value="Unassembled WGS sequence"/>
</dbReference>
<organism evidence="3 5">
    <name type="scientific">Thalassovita autumnalis</name>
    <dbReference type="NCBI Taxonomy" id="2072972"/>
    <lineage>
        <taxon>Bacteria</taxon>
        <taxon>Pseudomonadati</taxon>
        <taxon>Pseudomonadota</taxon>
        <taxon>Alphaproteobacteria</taxon>
        <taxon>Rhodobacterales</taxon>
        <taxon>Roseobacteraceae</taxon>
        <taxon>Thalassovita</taxon>
    </lineage>
</organism>
<keyword evidence="4" id="KW-1185">Reference proteome</keyword>
<dbReference type="EMBL" id="CYSC01000016">
    <property type="protein sequence ID" value="CUH71089.1"/>
    <property type="molecule type" value="Genomic_DNA"/>
</dbReference>
<sequence>MKYLSLLLLLMLPSPTWAEDRFWILWERYRHVGRDCPNGAGCIVKREFASRPLTPEYPANIYRMFGVMDPRSSALPVEADHPDAPAVCTPQQTQLAVGFDPLELPRSLKIEALRGIKAIHVDLNNLKSPPGFSNNFGSELHLDFVAMLTEAGIQVVDKDTIATVPGQPTMSLFFSMRDPEGHCLYEYSVFASLSQEVMLARDIRIKISAGVWSFSTGSTAKDHRGDERSAILRVAEAFIRDHRQVNPR</sequence>
<evidence type="ECO:0000256" key="1">
    <source>
        <dbReference type="SAM" id="SignalP"/>
    </source>
</evidence>
<feature type="chain" id="PRO_5009792494" evidence="1">
    <location>
        <begin position="19"/>
        <end position="248"/>
    </location>
</feature>
<reference evidence="3 5" key="1">
    <citation type="submission" date="2015-09" db="EMBL/GenBank/DDBJ databases">
        <authorList>
            <consortium name="Swine Surveillance"/>
        </authorList>
    </citation>
    <scope>NUCLEOTIDE SEQUENCE [LARGE SCALE GENOMIC DNA]</scope>
    <source>
        <strain evidence="3 5">5120</strain>
    </source>
</reference>